<keyword evidence="3" id="KW-0378">Hydrolase</keyword>
<accession>A0AAW5R0I7</accession>
<keyword evidence="1" id="KW-0472">Membrane</keyword>
<organism evidence="3 4">
    <name type="scientific">Microbaculum marinisediminis</name>
    <dbReference type="NCBI Taxonomy" id="2931392"/>
    <lineage>
        <taxon>Bacteria</taxon>
        <taxon>Pseudomonadati</taxon>
        <taxon>Pseudomonadota</taxon>
        <taxon>Alphaproteobacteria</taxon>
        <taxon>Hyphomicrobiales</taxon>
        <taxon>Tepidamorphaceae</taxon>
        <taxon>Microbaculum</taxon>
    </lineage>
</organism>
<dbReference type="EMBL" id="JALIDZ010000008">
    <property type="protein sequence ID" value="MCT8973796.1"/>
    <property type="molecule type" value="Genomic_DNA"/>
</dbReference>
<dbReference type="GO" id="GO:0004175">
    <property type="term" value="F:endopeptidase activity"/>
    <property type="evidence" value="ECO:0007669"/>
    <property type="project" value="UniProtKB-ARBA"/>
</dbReference>
<evidence type="ECO:0000313" key="3">
    <source>
        <dbReference type="EMBL" id="MCT8973796.1"/>
    </source>
</evidence>
<evidence type="ECO:0000259" key="2">
    <source>
        <dbReference type="Pfam" id="PF02517"/>
    </source>
</evidence>
<name>A0AAW5R0I7_9HYPH</name>
<dbReference type="InterPro" id="IPR003675">
    <property type="entry name" value="Rce1/LyrA-like_dom"/>
</dbReference>
<feature type="transmembrane region" description="Helical" evidence="1">
    <location>
        <begin position="241"/>
        <end position="259"/>
    </location>
</feature>
<evidence type="ECO:0000256" key="1">
    <source>
        <dbReference type="SAM" id="Phobius"/>
    </source>
</evidence>
<feature type="transmembrane region" description="Helical" evidence="1">
    <location>
        <begin position="101"/>
        <end position="126"/>
    </location>
</feature>
<proteinExistence type="predicted"/>
<dbReference type="GO" id="GO:0080120">
    <property type="term" value="P:CAAX-box protein maturation"/>
    <property type="evidence" value="ECO:0007669"/>
    <property type="project" value="UniProtKB-ARBA"/>
</dbReference>
<keyword evidence="3" id="KW-0645">Protease</keyword>
<evidence type="ECO:0000313" key="4">
    <source>
        <dbReference type="Proteomes" id="UP001320898"/>
    </source>
</evidence>
<dbReference type="Pfam" id="PF02517">
    <property type="entry name" value="Rce1-like"/>
    <property type="match status" value="1"/>
</dbReference>
<dbReference type="GO" id="GO:0008237">
    <property type="term" value="F:metallopeptidase activity"/>
    <property type="evidence" value="ECO:0007669"/>
    <property type="project" value="UniProtKB-KW"/>
</dbReference>
<dbReference type="RefSeq" id="WP_261617372.1">
    <property type="nucleotide sequence ID" value="NZ_JALIDZ010000008.1"/>
</dbReference>
<feature type="transmembrane region" description="Helical" evidence="1">
    <location>
        <begin position="209"/>
        <end position="229"/>
    </location>
</feature>
<keyword evidence="4" id="KW-1185">Reference proteome</keyword>
<keyword evidence="1" id="KW-1133">Transmembrane helix</keyword>
<feature type="domain" description="CAAX prenyl protease 2/Lysostaphin resistance protein A-like" evidence="2">
    <location>
        <begin position="147"/>
        <end position="246"/>
    </location>
</feature>
<comment type="caution">
    <text evidence="3">The sequence shown here is derived from an EMBL/GenBank/DDBJ whole genome shotgun (WGS) entry which is preliminary data.</text>
</comment>
<reference evidence="3 4" key="1">
    <citation type="submission" date="2022-04" db="EMBL/GenBank/DDBJ databases">
        <authorList>
            <person name="Ye Y.-Q."/>
            <person name="Du Z.-J."/>
        </authorList>
    </citation>
    <scope>NUCLEOTIDE SEQUENCE [LARGE SCALE GENOMIC DNA]</scope>
    <source>
        <strain evidence="3 4">A6E488</strain>
    </source>
</reference>
<keyword evidence="3" id="KW-0482">Metalloprotease</keyword>
<dbReference type="AlphaFoldDB" id="A0AAW5R0I7"/>
<sequence>MTGTQTSPAGSERFGWLERPNDDFPFYRGRPVGISTGGWLVVLAGVALGFLVLTQGPRLMSGTPSRFLLALLYSAIPLTALAIVAGRHWTALFRPLKAMDFALMAGFALLNLVVTLIVGQITVRLIDTTANSAIADASQLAGTDRLAFFALTGIQLVGEEVMSILPFLALLYWLCGRGGMSRRTAIVIATLVVAILFAAEHLPTYDWNLLQTLMGVGVARIVLLLPYLMTKNLLVSAGAHILNDWIFFGITILGAATVHEP</sequence>
<feature type="transmembrane region" description="Helical" evidence="1">
    <location>
        <begin position="37"/>
        <end position="55"/>
    </location>
</feature>
<keyword evidence="1" id="KW-0812">Transmembrane</keyword>
<feature type="transmembrane region" description="Helical" evidence="1">
    <location>
        <begin position="67"/>
        <end position="89"/>
    </location>
</feature>
<protein>
    <submittedName>
        <fullName evidence="3">CPBP family intramembrane metalloprotease</fullName>
    </submittedName>
</protein>
<feature type="transmembrane region" description="Helical" evidence="1">
    <location>
        <begin position="185"/>
        <end position="203"/>
    </location>
</feature>
<dbReference type="Proteomes" id="UP001320898">
    <property type="component" value="Unassembled WGS sequence"/>
</dbReference>
<gene>
    <name evidence="3" type="ORF">MUB46_18170</name>
</gene>